<accession>A0A9X2D530</accession>
<protein>
    <submittedName>
        <fullName evidence="1">Uncharacterized protein</fullName>
    </submittedName>
</protein>
<comment type="caution">
    <text evidence="1">The sequence shown here is derived from an EMBL/GenBank/DDBJ whole genome shotgun (WGS) entry which is preliminary data.</text>
</comment>
<name>A0A9X2D530_9GAMM</name>
<dbReference type="EMBL" id="JAJKBJ010000032">
    <property type="protein sequence ID" value="MCL9685647.1"/>
    <property type="molecule type" value="Genomic_DNA"/>
</dbReference>
<keyword evidence="2" id="KW-1185">Reference proteome</keyword>
<organism evidence="1 2">
    <name type="scientific">Legionella maioricensis</name>
    <dbReference type="NCBI Taxonomy" id="2896528"/>
    <lineage>
        <taxon>Bacteria</taxon>
        <taxon>Pseudomonadati</taxon>
        <taxon>Pseudomonadota</taxon>
        <taxon>Gammaproteobacteria</taxon>
        <taxon>Legionellales</taxon>
        <taxon>Legionellaceae</taxon>
        <taxon>Legionella</taxon>
    </lineage>
</organism>
<dbReference type="AlphaFoldDB" id="A0A9X2D530"/>
<reference evidence="1" key="1">
    <citation type="submission" date="2021-11" db="EMBL/GenBank/DDBJ databases">
        <title>Legionella maioricencis sp. nov., a new species isolated from hot water samples in Mallorca.</title>
        <authorList>
            <person name="Crespi S."/>
            <person name="Drasar V."/>
            <person name="Salva-Serra F."/>
            <person name="Jaen-Luchoro D."/>
            <person name="Pineiro-Iglesias B."/>
            <person name="Aliaga F."/>
            <person name="Fernandez-Juarez V."/>
            <person name="Coll G."/>
            <person name="Moore E.R.B."/>
            <person name="Bennasar-Figueras A."/>
        </authorList>
    </citation>
    <scope>NUCLEOTIDE SEQUENCE</scope>
    <source>
        <strain evidence="1">HCPI-6</strain>
    </source>
</reference>
<evidence type="ECO:0000313" key="2">
    <source>
        <dbReference type="Proteomes" id="UP001139721"/>
    </source>
</evidence>
<evidence type="ECO:0000313" key="1">
    <source>
        <dbReference type="EMBL" id="MCL9685647.1"/>
    </source>
</evidence>
<dbReference type="RefSeq" id="WP_250424525.1">
    <property type="nucleotide sequence ID" value="NZ_JAJKBJ010000032.1"/>
</dbReference>
<proteinExistence type="predicted"/>
<sequence length="239" mass="26835">MVVVRNQINLYFAPGTQTSDEAAITLRGNFHHLLSHFPLDSQEDAIRGADPEHIKRHHGYEGEVNIVHQHIGFDRDVTPKMLTNFFEGLLKAQKDHHGEKAYQFVDEDAVKNILKKFSIYYNEFVGSPLQKQFLEERELSKEEKESLVRHARQVDGTLSQSDKKELEACGIDVKNIKPTVPTPSASQLPQLNISSFGQLLFLLPMGGHRAANGMATISIVSNDETADETNEANDICPIM</sequence>
<dbReference type="Proteomes" id="UP001139721">
    <property type="component" value="Unassembled WGS sequence"/>
</dbReference>
<gene>
    <name evidence="1" type="ORF">LOX96_16220</name>
</gene>